<protein>
    <recommendedName>
        <fullName evidence="2">CHRD domain-containing protein</fullName>
    </recommendedName>
</protein>
<dbReference type="AlphaFoldDB" id="A0A1W1UPW7"/>
<feature type="chain" id="PRO_5013252518" description="CHRD domain-containing protein" evidence="1">
    <location>
        <begin position="20"/>
        <end position="157"/>
    </location>
</feature>
<evidence type="ECO:0000256" key="1">
    <source>
        <dbReference type="SAM" id="SignalP"/>
    </source>
</evidence>
<organism evidence="3 4">
    <name type="scientific">Hymenobacter roseosalivarius DSM 11622</name>
    <dbReference type="NCBI Taxonomy" id="645990"/>
    <lineage>
        <taxon>Bacteria</taxon>
        <taxon>Pseudomonadati</taxon>
        <taxon>Bacteroidota</taxon>
        <taxon>Cytophagia</taxon>
        <taxon>Cytophagales</taxon>
        <taxon>Hymenobacteraceae</taxon>
        <taxon>Hymenobacter</taxon>
    </lineage>
</organism>
<sequence length="157" mass="16532">MLKKLASGFLFLLSLATFSACDQFDLNDLRKKAPPSLPEISLSARLTGSQLVPAGTGGLGSFTATYNQQTNVLAYTVAFNTSLAGAISVQELHLHRGAAGTVGPIAYTLPSTTNGTITLTKADEALLLDGSLYVDAETRFREGQPLVAVSRGAIMRQ</sequence>
<gene>
    <name evidence="3" type="ORF">SAMN00120144_4242</name>
</gene>
<dbReference type="InterPro" id="IPR010895">
    <property type="entry name" value="CHRD"/>
</dbReference>
<accession>A0A1W1UPW7</accession>
<dbReference type="STRING" id="645990.SAMN00120144_4242"/>
<dbReference type="Proteomes" id="UP000192266">
    <property type="component" value="Unassembled WGS sequence"/>
</dbReference>
<dbReference type="Pfam" id="PF07452">
    <property type="entry name" value="CHRD"/>
    <property type="match status" value="1"/>
</dbReference>
<feature type="domain" description="CHRD" evidence="2">
    <location>
        <begin position="42"/>
        <end position="139"/>
    </location>
</feature>
<dbReference type="RefSeq" id="WP_084443575.1">
    <property type="nucleotide sequence ID" value="NZ_FWWW01000038.1"/>
</dbReference>
<dbReference type="EMBL" id="FWWW01000038">
    <property type="protein sequence ID" value="SMB83188.1"/>
    <property type="molecule type" value="Genomic_DNA"/>
</dbReference>
<evidence type="ECO:0000313" key="4">
    <source>
        <dbReference type="Proteomes" id="UP000192266"/>
    </source>
</evidence>
<keyword evidence="4" id="KW-1185">Reference proteome</keyword>
<reference evidence="3 4" key="1">
    <citation type="submission" date="2017-04" db="EMBL/GenBank/DDBJ databases">
        <authorList>
            <person name="Afonso C.L."/>
            <person name="Miller P.J."/>
            <person name="Scott M.A."/>
            <person name="Spackman E."/>
            <person name="Goraichik I."/>
            <person name="Dimitrov K.M."/>
            <person name="Suarez D.L."/>
            <person name="Swayne D.E."/>
        </authorList>
    </citation>
    <scope>NUCLEOTIDE SEQUENCE [LARGE SCALE GENOMIC DNA]</scope>
    <source>
        <strain evidence="3 4">DSM 11622</strain>
    </source>
</reference>
<dbReference type="OrthoDB" id="571052at2"/>
<evidence type="ECO:0000259" key="2">
    <source>
        <dbReference type="Pfam" id="PF07452"/>
    </source>
</evidence>
<dbReference type="PROSITE" id="PS51257">
    <property type="entry name" value="PROKAR_LIPOPROTEIN"/>
    <property type="match status" value="1"/>
</dbReference>
<name>A0A1W1UPW7_9BACT</name>
<proteinExistence type="predicted"/>
<evidence type="ECO:0000313" key="3">
    <source>
        <dbReference type="EMBL" id="SMB83188.1"/>
    </source>
</evidence>
<keyword evidence="1" id="KW-0732">Signal</keyword>
<feature type="signal peptide" evidence="1">
    <location>
        <begin position="1"/>
        <end position="19"/>
    </location>
</feature>